<dbReference type="InterPro" id="IPR000878">
    <property type="entry name" value="4pyrrol_Mease"/>
</dbReference>
<dbReference type="PROSITE" id="PS00839">
    <property type="entry name" value="SUMT_1"/>
    <property type="match status" value="1"/>
</dbReference>
<dbReference type="Gene3D" id="3.30.950.10">
    <property type="entry name" value="Methyltransferase, Cobalt-precorrin-4 Transmethylase, Domain 2"/>
    <property type="match status" value="1"/>
</dbReference>
<organism evidence="9 10">
    <name type="scientific">Orenia marismortui</name>
    <dbReference type="NCBI Taxonomy" id="46469"/>
    <lineage>
        <taxon>Bacteria</taxon>
        <taxon>Bacillati</taxon>
        <taxon>Bacillota</taxon>
        <taxon>Clostridia</taxon>
        <taxon>Halanaerobiales</taxon>
        <taxon>Halobacteroidaceae</taxon>
        <taxon>Orenia</taxon>
    </lineage>
</organism>
<dbReference type="GO" id="GO:0004851">
    <property type="term" value="F:uroporphyrin-III C-methyltransferase activity"/>
    <property type="evidence" value="ECO:0007669"/>
    <property type="project" value="UniProtKB-EC"/>
</dbReference>
<evidence type="ECO:0000256" key="5">
    <source>
        <dbReference type="ARBA" id="ARBA00023244"/>
    </source>
</evidence>
<dbReference type="SUPFAM" id="SSF69618">
    <property type="entry name" value="HemD-like"/>
    <property type="match status" value="1"/>
</dbReference>
<evidence type="ECO:0000313" key="9">
    <source>
        <dbReference type="EMBL" id="TDX51386.1"/>
    </source>
</evidence>
<dbReference type="GO" id="GO:0019354">
    <property type="term" value="P:siroheme biosynthetic process"/>
    <property type="evidence" value="ECO:0007669"/>
    <property type="project" value="InterPro"/>
</dbReference>
<dbReference type="SUPFAM" id="SSF53790">
    <property type="entry name" value="Tetrapyrrole methylase"/>
    <property type="match status" value="1"/>
</dbReference>
<sequence length="509" mass="55915">MSGKVFLVGAGPGDEGLITVKGLEAIKEADVILYDRLANPSLLEYRKESAELFYVGKKAKHHYKTQDQINQLLIEEAKKGKIVTRLKGGDPFIYGRGGEEGEELVKAGVDFEVVPGITSPIAVPAYAGIPLTHRDYNSSVAFVTGHEDPNKDEPSVDWQQLATSVGNLVILMGVGNLPKIVPELIAGGRNPQTPVALIRWGTRPEQKTLVGTLENIVEKVENDNFKPPAIIVVGEVVNLREDLNWFENKALFSKTIVVTRPTKQAKGFYQALLKEGAEVIKAPAIEIAPPVDYTNLDHSLEQLSTYDWIIFTSINGVKAVMKRLFELGKDVRSLAGVKISAIGPKTAAEVESYGLRVDYIPDSYLSESILSGFEGEDISNKRFLLPRADIAREVLIEGLKDLGAKVNNVVAYRTIPGSGNENLIRRLSEGEVDLLTFTSSSTVHNFIKYLGADYEELVSDVKVACIGPITAQTAREYNLNIEIIAKEYTIEGLLAAIKAYYSKKHKFDN</sequence>
<dbReference type="NCBIfam" id="TIGR01469">
    <property type="entry name" value="cobA_cysG_Cterm"/>
    <property type="match status" value="1"/>
</dbReference>
<reference evidence="9 10" key="1">
    <citation type="submission" date="2019-03" db="EMBL/GenBank/DDBJ databases">
        <title>Subsurface microbial communities from deep shales in Ohio and West Virginia, USA.</title>
        <authorList>
            <person name="Wrighton K."/>
        </authorList>
    </citation>
    <scope>NUCLEOTIDE SEQUENCE [LARGE SCALE GENOMIC DNA]</scope>
    <source>
        <strain evidence="9 10">MSL 6dP</strain>
    </source>
</reference>
<dbReference type="EC" id="2.1.1.107" evidence="1"/>
<dbReference type="PANTHER" id="PTHR45790:SF3">
    <property type="entry name" value="S-ADENOSYL-L-METHIONINE-DEPENDENT UROPORPHYRINOGEN III METHYLTRANSFERASE, CHLOROPLASTIC"/>
    <property type="match status" value="1"/>
</dbReference>
<keyword evidence="2 6" id="KW-0489">Methyltransferase</keyword>
<dbReference type="InterPro" id="IPR035996">
    <property type="entry name" value="4pyrrol_Methylase_sf"/>
</dbReference>
<feature type="domain" description="Tetrapyrrole methylase" evidence="7">
    <location>
        <begin position="4"/>
        <end position="216"/>
    </location>
</feature>
<dbReference type="FunFam" id="3.40.1010.10:FF:000001">
    <property type="entry name" value="Siroheme synthase"/>
    <property type="match status" value="1"/>
</dbReference>
<evidence type="ECO:0000256" key="6">
    <source>
        <dbReference type="RuleBase" id="RU003960"/>
    </source>
</evidence>
<dbReference type="Proteomes" id="UP000295832">
    <property type="component" value="Unassembled WGS sequence"/>
</dbReference>
<keyword evidence="4" id="KW-0949">S-adenosyl-L-methionine</keyword>
<dbReference type="CDD" id="cd06578">
    <property type="entry name" value="HemD"/>
    <property type="match status" value="1"/>
</dbReference>
<protein>
    <recommendedName>
        <fullName evidence="1">uroporphyrinogen-III C-methyltransferase</fullName>
        <ecNumber evidence="1">2.1.1.107</ecNumber>
    </recommendedName>
</protein>
<dbReference type="FunFam" id="3.30.950.10:FF:000001">
    <property type="entry name" value="Siroheme synthase"/>
    <property type="match status" value="1"/>
</dbReference>
<dbReference type="InterPro" id="IPR006366">
    <property type="entry name" value="CobA/CysG_C"/>
</dbReference>
<dbReference type="NCBIfam" id="NF004790">
    <property type="entry name" value="PRK06136.1"/>
    <property type="match status" value="1"/>
</dbReference>
<keyword evidence="3 6" id="KW-0808">Transferase</keyword>
<accession>A0A4R8GYG9</accession>
<dbReference type="InterPro" id="IPR050161">
    <property type="entry name" value="Siro_Cobalamin_biosynth"/>
</dbReference>
<evidence type="ECO:0000313" key="10">
    <source>
        <dbReference type="Proteomes" id="UP000295832"/>
    </source>
</evidence>
<dbReference type="InterPro" id="IPR014776">
    <property type="entry name" value="4pyrrole_Mease_sub2"/>
</dbReference>
<dbReference type="InterPro" id="IPR003043">
    <property type="entry name" value="Uropor_MeTrfase_CS"/>
</dbReference>
<dbReference type="CDD" id="cd11642">
    <property type="entry name" value="SUMT"/>
    <property type="match status" value="1"/>
</dbReference>
<dbReference type="GO" id="GO:0032259">
    <property type="term" value="P:methylation"/>
    <property type="evidence" value="ECO:0007669"/>
    <property type="project" value="UniProtKB-KW"/>
</dbReference>
<evidence type="ECO:0000256" key="4">
    <source>
        <dbReference type="ARBA" id="ARBA00022691"/>
    </source>
</evidence>
<dbReference type="RefSeq" id="WP_134116705.1">
    <property type="nucleotide sequence ID" value="NZ_SOEG01000013.1"/>
</dbReference>
<dbReference type="STRING" id="926561.GCA_000379025_01544"/>
<evidence type="ECO:0000259" key="7">
    <source>
        <dbReference type="Pfam" id="PF00590"/>
    </source>
</evidence>
<name>A0A4R8GYG9_9FIRM</name>
<dbReference type="InterPro" id="IPR003754">
    <property type="entry name" value="4pyrrol_synth_uPrphyn_synth"/>
</dbReference>
<dbReference type="PANTHER" id="PTHR45790">
    <property type="entry name" value="SIROHEME SYNTHASE-RELATED"/>
    <property type="match status" value="1"/>
</dbReference>
<comment type="similarity">
    <text evidence="6">Belongs to the precorrin methyltransferase family.</text>
</comment>
<dbReference type="Gene3D" id="3.40.1010.10">
    <property type="entry name" value="Cobalt-precorrin-4 Transmethylase, Domain 1"/>
    <property type="match status" value="1"/>
</dbReference>
<dbReference type="AlphaFoldDB" id="A0A4R8GYG9"/>
<dbReference type="Gene3D" id="3.40.50.10090">
    <property type="match status" value="2"/>
</dbReference>
<dbReference type="Pfam" id="PF02602">
    <property type="entry name" value="HEM4"/>
    <property type="match status" value="1"/>
</dbReference>
<dbReference type="InterPro" id="IPR036108">
    <property type="entry name" value="4pyrrol_syn_uPrphyn_synt_sf"/>
</dbReference>
<keyword evidence="5" id="KW-0627">Porphyrin biosynthesis</keyword>
<evidence type="ECO:0000259" key="8">
    <source>
        <dbReference type="Pfam" id="PF02602"/>
    </source>
</evidence>
<keyword evidence="10" id="KW-1185">Reference proteome</keyword>
<dbReference type="FunFam" id="3.40.50.10090:FF:000001">
    <property type="entry name" value="Bifunctional uroporphyrinogen-III C-methyltransferase/uroporphyrinogen-III synthase"/>
    <property type="match status" value="1"/>
</dbReference>
<dbReference type="InterPro" id="IPR014777">
    <property type="entry name" value="4pyrrole_Mease_sub1"/>
</dbReference>
<evidence type="ECO:0000256" key="1">
    <source>
        <dbReference type="ARBA" id="ARBA00012162"/>
    </source>
</evidence>
<proteinExistence type="inferred from homology"/>
<dbReference type="EMBL" id="SOEG01000013">
    <property type="protein sequence ID" value="TDX51386.1"/>
    <property type="molecule type" value="Genomic_DNA"/>
</dbReference>
<gene>
    <name evidence="9" type="ORF">C7959_11331</name>
</gene>
<dbReference type="PROSITE" id="PS00840">
    <property type="entry name" value="SUMT_2"/>
    <property type="match status" value="1"/>
</dbReference>
<feature type="domain" description="Tetrapyrrole biosynthesis uroporphyrinogen III synthase" evidence="8">
    <location>
        <begin position="270"/>
        <end position="494"/>
    </location>
</feature>
<comment type="caution">
    <text evidence="9">The sequence shown here is derived from an EMBL/GenBank/DDBJ whole genome shotgun (WGS) entry which is preliminary data.</text>
</comment>
<dbReference type="Pfam" id="PF00590">
    <property type="entry name" value="TP_methylase"/>
    <property type="match status" value="1"/>
</dbReference>
<evidence type="ECO:0000256" key="2">
    <source>
        <dbReference type="ARBA" id="ARBA00022603"/>
    </source>
</evidence>
<evidence type="ECO:0000256" key="3">
    <source>
        <dbReference type="ARBA" id="ARBA00022679"/>
    </source>
</evidence>
<dbReference type="GO" id="GO:0004852">
    <property type="term" value="F:uroporphyrinogen-III synthase activity"/>
    <property type="evidence" value="ECO:0007669"/>
    <property type="project" value="InterPro"/>
</dbReference>